<comment type="caution">
    <text evidence="2">The sequence shown here is derived from an EMBL/GenBank/DDBJ whole genome shotgun (WGS) entry which is preliminary data.</text>
</comment>
<feature type="chain" id="PRO_5045210535" evidence="1">
    <location>
        <begin position="20"/>
        <end position="75"/>
    </location>
</feature>
<proteinExistence type="predicted"/>
<dbReference type="Proteomes" id="UP000621386">
    <property type="component" value="Unassembled WGS sequence"/>
</dbReference>
<reference evidence="2 3" key="1">
    <citation type="submission" date="2021-01" db="EMBL/GenBank/DDBJ databases">
        <title>WGS of actinomycetes isolated from Thailand.</title>
        <authorList>
            <person name="Thawai C."/>
        </authorList>
    </citation>
    <scope>NUCLEOTIDE SEQUENCE [LARGE SCALE GENOMIC DNA]</scope>
    <source>
        <strain evidence="2 3">CH5-8</strain>
    </source>
</reference>
<keyword evidence="1" id="KW-0732">Signal</keyword>
<protein>
    <submittedName>
        <fullName evidence="2">Uncharacterized protein</fullName>
    </submittedName>
</protein>
<sequence>MTVLAAGLLPAAQTAAVAAAEWLAVTTVRWAQELACDSGLAVSLGVVCPAVDGEWAARPADPTVMSSLAWCVTSR</sequence>
<accession>A0ABS1PDE6</accession>
<keyword evidence="3" id="KW-1185">Reference proteome</keyword>
<gene>
    <name evidence="2" type="ORF">JK361_38640</name>
</gene>
<dbReference type="EMBL" id="JAERRH010000038">
    <property type="protein sequence ID" value="MBL1110404.1"/>
    <property type="molecule type" value="Genomic_DNA"/>
</dbReference>
<evidence type="ECO:0000313" key="2">
    <source>
        <dbReference type="EMBL" id="MBL1110404.1"/>
    </source>
</evidence>
<name>A0ABS1PDE6_9ACTN</name>
<dbReference type="RefSeq" id="WP_201827436.1">
    <property type="nucleotide sequence ID" value="NZ_JAERRH010000038.1"/>
</dbReference>
<feature type="signal peptide" evidence="1">
    <location>
        <begin position="1"/>
        <end position="19"/>
    </location>
</feature>
<evidence type="ECO:0000256" key="1">
    <source>
        <dbReference type="SAM" id="SignalP"/>
    </source>
</evidence>
<evidence type="ECO:0000313" key="3">
    <source>
        <dbReference type="Proteomes" id="UP000621386"/>
    </source>
</evidence>
<organism evidence="2 3">
    <name type="scientific">Streptomyces musisoli</name>
    <dbReference type="NCBI Taxonomy" id="2802280"/>
    <lineage>
        <taxon>Bacteria</taxon>
        <taxon>Bacillati</taxon>
        <taxon>Actinomycetota</taxon>
        <taxon>Actinomycetes</taxon>
        <taxon>Kitasatosporales</taxon>
        <taxon>Streptomycetaceae</taxon>
        <taxon>Streptomyces</taxon>
    </lineage>
</organism>